<dbReference type="EMBL" id="VCMV01000020">
    <property type="protein sequence ID" value="KAB0266588.1"/>
    <property type="molecule type" value="Genomic_DNA"/>
</dbReference>
<gene>
    <name evidence="3" type="ORF">FEZ63_13195</name>
</gene>
<accession>A0A5N3PA13</accession>
<dbReference type="AlphaFoldDB" id="A0A5N3PA13"/>
<feature type="region of interest" description="Disordered" evidence="1">
    <location>
        <begin position="1"/>
        <end position="38"/>
    </location>
</feature>
<keyword evidence="4" id="KW-1185">Reference proteome</keyword>
<evidence type="ECO:0000313" key="3">
    <source>
        <dbReference type="EMBL" id="KAB0266588.1"/>
    </source>
</evidence>
<comment type="caution">
    <text evidence="3">The sequence shown here is derived from an EMBL/GenBank/DDBJ whole genome shotgun (WGS) entry which is preliminary data.</text>
</comment>
<feature type="domain" description="Anti-sigma factor NepR" evidence="2">
    <location>
        <begin position="37"/>
        <end position="71"/>
    </location>
</feature>
<evidence type="ECO:0000313" key="4">
    <source>
        <dbReference type="Proteomes" id="UP000325684"/>
    </source>
</evidence>
<name>A0A5N3PA13_9HYPH</name>
<organism evidence="3 4">
    <name type="scientific">Microvirga brassicacearum</name>
    <dbReference type="NCBI Taxonomy" id="2580413"/>
    <lineage>
        <taxon>Bacteria</taxon>
        <taxon>Pseudomonadati</taxon>
        <taxon>Pseudomonadota</taxon>
        <taxon>Alphaproteobacteria</taxon>
        <taxon>Hyphomicrobiales</taxon>
        <taxon>Methylobacteriaceae</taxon>
        <taxon>Microvirga</taxon>
    </lineage>
</organism>
<dbReference type="RefSeq" id="WP_150945150.1">
    <property type="nucleotide sequence ID" value="NZ_VCMV01000020.1"/>
</dbReference>
<reference evidence="3 4" key="1">
    <citation type="journal article" date="2019" name="Microorganisms">
        <title>Genome Insights into the Novel Species Microvirga brassicacearum, a Rapeseed Endophyte with Biotechnological Potential.</title>
        <authorList>
            <person name="Jimenez-Gomez A."/>
            <person name="Saati-Santamaria Z."/>
            <person name="Igual J.M."/>
            <person name="Rivas R."/>
            <person name="Mateos P.F."/>
            <person name="Garcia-Fraile P."/>
        </authorList>
    </citation>
    <scope>NUCLEOTIDE SEQUENCE [LARGE SCALE GENOMIC DNA]</scope>
    <source>
        <strain evidence="3 4">CDVBN77</strain>
    </source>
</reference>
<evidence type="ECO:0000256" key="1">
    <source>
        <dbReference type="SAM" id="MobiDB-lite"/>
    </source>
</evidence>
<sequence length="79" mass="8875">MNKDDKTDPKRQMGQSCEIEGVPGSARSSPGLSRSVQTQLGQRLRHFYESLSLGETPVPDRFIDIINRLEQMTAEKKPS</sequence>
<protein>
    <recommendedName>
        <fullName evidence="2">Anti-sigma factor NepR domain-containing protein</fullName>
    </recommendedName>
</protein>
<dbReference type="Proteomes" id="UP000325684">
    <property type="component" value="Unassembled WGS sequence"/>
</dbReference>
<dbReference type="OrthoDB" id="8454456at2"/>
<dbReference type="InterPro" id="IPR041649">
    <property type="entry name" value="NepR"/>
</dbReference>
<feature type="compositionally biased region" description="Polar residues" evidence="1">
    <location>
        <begin position="26"/>
        <end position="38"/>
    </location>
</feature>
<feature type="compositionally biased region" description="Basic and acidic residues" evidence="1">
    <location>
        <begin position="1"/>
        <end position="11"/>
    </location>
</feature>
<dbReference type="Pfam" id="PF18557">
    <property type="entry name" value="NepR"/>
    <property type="match status" value="1"/>
</dbReference>
<evidence type="ECO:0000259" key="2">
    <source>
        <dbReference type="Pfam" id="PF18557"/>
    </source>
</evidence>
<proteinExistence type="predicted"/>